<dbReference type="PANTHER" id="PTHR42756:SF1">
    <property type="entry name" value="TRANSCRIPTIONAL REPRESSOR OF EMRAB OPERON"/>
    <property type="match status" value="1"/>
</dbReference>
<dbReference type="SMART" id="SM00347">
    <property type="entry name" value="HTH_MARR"/>
    <property type="match status" value="1"/>
</dbReference>
<reference evidence="5 7" key="1">
    <citation type="journal article" date="2014" name="Genome Announc.">
        <title>Draft Genome Sequences of Streptococcus bovis Strains ATCC 33317 and JB1.</title>
        <authorList>
            <person name="Benahmed F.H."/>
            <person name="Gopinath G.R."/>
            <person name="Harbottle H."/>
            <person name="Cotta M.A."/>
            <person name="Luo Y."/>
            <person name="Henderson C."/>
            <person name="Teri P."/>
            <person name="Soppet D."/>
            <person name="Rasmussen M."/>
            <person name="Whitehead T.R."/>
            <person name="Davidson M."/>
        </authorList>
    </citation>
    <scope>NUCLEOTIDE SEQUENCE [LARGE SCALE GENOMIC DNA]</scope>
    <source>
        <strain evidence="5 7">JB1</strain>
    </source>
</reference>
<evidence type="ECO:0000256" key="3">
    <source>
        <dbReference type="ARBA" id="ARBA00023163"/>
    </source>
</evidence>
<dbReference type="EMBL" id="AUZH01000012">
    <property type="protein sequence ID" value="KFN88387.1"/>
    <property type="molecule type" value="Genomic_DNA"/>
</dbReference>
<gene>
    <name evidence="5" type="ORF">H702_03060</name>
    <name evidence="6" type="ORF">SAMN02910290_00328</name>
</gene>
<dbReference type="InterPro" id="IPR000835">
    <property type="entry name" value="HTH_MarR-typ"/>
</dbReference>
<keyword evidence="2 6" id="KW-0238">DNA-binding</keyword>
<dbReference type="SUPFAM" id="SSF46785">
    <property type="entry name" value="Winged helix' DNA-binding domain"/>
    <property type="match status" value="1"/>
</dbReference>
<reference evidence="6 8" key="2">
    <citation type="submission" date="2016-10" db="EMBL/GenBank/DDBJ databases">
        <authorList>
            <person name="Varghese N."/>
            <person name="Submissions S."/>
        </authorList>
    </citation>
    <scope>NUCLEOTIDE SEQUENCE [LARGE SCALE GENOMIC DNA]</scope>
    <source>
        <strain evidence="6 8">JB1</strain>
    </source>
</reference>
<keyword evidence="1" id="KW-0805">Transcription regulation</keyword>
<feature type="domain" description="HTH marR-type" evidence="4">
    <location>
        <begin position="2"/>
        <end position="136"/>
    </location>
</feature>
<dbReference type="Proteomes" id="UP000182793">
    <property type="component" value="Unassembled WGS sequence"/>
</dbReference>
<dbReference type="Pfam" id="PF12802">
    <property type="entry name" value="MarR_2"/>
    <property type="match status" value="1"/>
</dbReference>
<accession>A0A091BXB5</accession>
<dbReference type="PRINTS" id="PR00598">
    <property type="entry name" value="HTHMARR"/>
</dbReference>
<evidence type="ECO:0000259" key="4">
    <source>
        <dbReference type="PROSITE" id="PS50995"/>
    </source>
</evidence>
<sequence>MEKNIGRMVKIASNQLSREFDQFAKPYDLTGMQMSIIDFLSHDWKEEYYQRDIEKEFNIQRSTTTVLLQRMEKKGLIYRQVSEKDARQKSVHLTEKAEALVDACQSYFASKEAALDSLFSEEEIAVFEKILRYYMKEK</sequence>
<evidence type="ECO:0000256" key="2">
    <source>
        <dbReference type="ARBA" id="ARBA00023125"/>
    </source>
</evidence>
<dbReference type="GO" id="GO:0003677">
    <property type="term" value="F:DNA binding"/>
    <property type="evidence" value="ECO:0007669"/>
    <property type="project" value="UniProtKB-KW"/>
</dbReference>
<dbReference type="Proteomes" id="UP000029382">
    <property type="component" value="Unassembled WGS sequence"/>
</dbReference>
<dbReference type="PROSITE" id="PS50995">
    <property type="entry name" value="HTH_MARR_2"/>
    <property type="match status" value="1"/>
</dbReference>
<keyword evidence="3" id="KW-0804">Transcription</keyword>
<dbReference type="EMBL" id="FOTG01000002">
    <property type="protein sequence ID" value="SFL06895.1"/>
    <property type="molecule type" value="Genomic_DNA"/>
</dbReference>
<dbReference type="Gene3D" id="1.10.10.10">
    <property type="entry name" value="Winged helix-like DNA-binding domain superfamily/Winged helix DNA-binding domain"/>
    <property type="match status" value="1"/>
</dbReference>
<dbReference type="InterPro" id="IPR036388">
    <property type="entry name" value="WH-like_DNA-bd_sf"/>
</dbReference>
<dbReference type="PANTHER" id="PTHR42756">
    <property type="entry name" value="TRANSCRIPTIONAL REGULATOR, MARR"/>
    <property type="match status" value="1"/>
</dbReference>
<evidence type="ECO:0000313" key="5">
    <source>
        <dbReference type="EMBL" id="KFN88387.1"/>
    </source>
</evidence>
<evidence type="ECO:0000313" key="6">
    <source>
        <dbReference type="EMBL" id="SFL06895.1"/>
    </source>
</evidence>
<dbReference type="RefSeq" id="WP_039696351.1">
    <property type="nucleotide sequence ID" value="NZ_AUZH01000012.1"/>
</dbReference>
<organism evidence="5 7">
    <name type="scientific">Streptococcus equinus JB1</name>
    <dbReference type="NCBI Taxonomy" id="1294274"/>
    <lineage>
        <taxon>Bacteria</taxon>
        <taxon>Bacillati</taxon>
        <taxon>Bacillota</taxon>
        <taxon>Bacilli</taxon>
        <taxon>Lactobacillales</taxon>
        <taxon>Streptococcaceae</taxon>
        <taxon>Streptococcus</taxon>
    </lineage>
</organism>
<evidence type="ECO:0000256" key="1">
    <source>
        <dbReference type="ARBA" id="ARBA00023015"/>
    </source>
</evidence>
<name>A0A091BXB5_STREI</name>
<keyword evidence="8" id="KW-1185">Reference proteome</keyword>
<comment type="caution">
    <text evidence="5">The sequence shown here is derived from an EMBL/GenBank/DDBJ whole genome shotgun (WGS) entry which is preliminary data.</text>
</comment>
<dbReference type="InterPro" id="IPR036390">
    <property type="entry name" value="WH_DNA-bd_sf"/>
</dbReference>
<dbReference type="GO" id="GO:0003700">
    <property type="term" value="F:DNA-binding transcription factor activity"/>
    <property type="evidence" value="ECO:0007669"/>
    <property type="project" value="InterPro"/>
</dbReference>
<protein>
    <submittedName>
        <fullName evidence="6">DNA-binding transcriptional regulator, MarR family</fullName>
    </submittedName>
    <submittedName>
        <fullName evidence="5">MarR family transcriptional regulator</fullName>
    </submittedName>
</protein>
<dbReference type="AlphaFoldDB" id="A0A091BXB5"/>
<evidence type="ECO:0000313" key="7">
    <source>
        <dbReference type="Proteomes" id="UP000029382"/>
    </source>
</evidence>
<evidence type="ECO:0000313" key="8">
    <source>
        <dbReference type="Proteomes" id="UP000182793"/>
    </source>
</evidence>
<proteinExistence type="predicted"/>